<evidence type="ECO:0000313" key="2">
    <source>
        <dbReference type="Proteomes" id="UP001239909"/>
    </source>
</evidence>
<sequence length="130" mass="13192">MFDMHDAGALAPQRPAGAIAEMIAGAVVAAPATTAATAATGAIGPMARPKPLARAARSAARSYRRMRDLPGAVPGLAAAPEAEILPRLAAAEARCEIARQARAAGYRPAQHLQILAALLAEARRAAGPGR</sequence>
<dbReference type="RefSeq" id="WP_285669483.1">
    <property type="nucleotide sequence ID" value="NZ_BSYI01000001.1"/>
</dbReference>
<dbReference type="Pfam" id="PF20083">
    <property type="entry name" value="DUF6477"/>
    <property type="match status" value="1"/>
</dbReference>
<comment type="caution">
    <text evidence="1">The sequence shown here is derived from an EMBL/GenBank/DDBJ whole genome shotgun (WGS) entry which is preliminary data.</text>
</comment>
<gene>
    <name evidence="1" type="ORF">LNKW23_00680</name>
</gene>
<dbReference type="EMBL" id="BSYI01000001">
    <property type="protein sequence ID" value="GMG80856.1"/>
    <property type="molecule type" value="Genomic_DNA"/>
</dbReference>
<keyword evidence="2" id="KW-1185">Reference proteome</keyword>
<organism evidence="1 2">
    <name type="scientific">Paralimibaculum aggregatum</name>
    <dbReference type="NCBI Taxonomy" id="3036245"/>
    <lineage>
        <taxon>Bacteria</taxon>
        <taxon>Pseudomonadati</taxon>
        <taxon>Pseudomonadota</taxon>
        <taxon>Alphaproteobacteria</taxon>
        <taxon>Rhodobacterales</taxon>
        <taxon>Paracoccaceae</taxon>
        <taxon>Paralimibaculum</taxon>
    </lineage>
</organism>
<evidence type="ECO:0000313" key="1">
    <source>
        <dbReference type="EMBL" id="GMG80856.1"/>
    </source>
</evidence>
<proteinExistence type="predicted"/>
<protein>
    <submittedName>
        <fullName evidence="1">Uncharacterized protein</fullName>
    </submittedName>
</protein>
<reference evidence="1 2" key="1">
    <citation type="submission" date="2023-04" db="EMBL/GenBank/DDBJ databases">
        <title>Marinoamorphus aggregata gen. nov., sp. Nov., isolate from tissue of brittle star Ophioplocus japonicus.</title>
        <authorList>
            <person name="Kawano K."/>
            <person name="Sawayama S."/>
            <person name="Nakagawa S."/>
        </authorList>
    </citation>
    <scope>NUCLEOTIDE SEQUENCE [LARGE SCALE GENOMIC DNA]</scope>
    <source>
        <strain evidence="1 2">NKW23</strain>
    </source>
</reference>
<dbReference type="Proteomes" id="UP001239909">
    <property type="component" value="Unassembled WGS sequence"/>
</dbReference>
<accession>A0ABQ6LKB8</accession>
<dbReference type="InterPro" id="IPR045516">
    <property type="entry name" value="DUF6477"/>
</dbReference>
<name>A0ABQ6LKB8_9RHOB</name>